<evidence type="ECO:0000256" key="1">
    <source>
        <dbReference type="PROSITE-ProRule" id="PRU00339"/>
    </source>
</evidence>
<protein>
    <recommendedName>
        <fullName evidence="2">B30.2/SPRY domain-containing protein</fullName>
    </recommendedName>
</protein>
<dbReference type="InterPro" id="IPR013320">
    <property type="entry name" value="ConA-like_dom_sf"/>
</dbReference>
<dbReference type="InterPro" id="IPR043136">
    <property type="entry name" value="B30.2/SPRY_sf"/>
</dbReference>
<feature type="repeat" description="TPR" evidence="1">
    <location>
        <begin position="189"/>
        <end position="222"/>
    </location>
</feature>
<reference evidence="3 4" key="1">
    <citation type="submission" date="2018-06" db="EMBL/GenBank/DDBJ databases">
        <title>Comparative genomics reveals the genomic features of Rhizophagus irregularis, R. cerebriforme, R. diaphanum and Gigaspora rosea, and their symbiotic lifestyle signature.</title>
        <authorList>
            <person name="Morin E."/>
            <person name="San Clemente H."/>
            <person name="Chen E.C.H."/>
            <person name="De La Providencia I."/>
            <person name="Hainaut M."/>
            <person name="Kuo A."/>
            <person name="Kohler A."/>
            <person name="Murat C."/>
            <person name="Tang N."/>
            <person name="Roy S."/>
            <person name="Loubradou J."/>
            <person name="Henrissat B."/>
            <person name="Grigoriev I.V."/>
            <person name="Corradi N."/>
            <person name="Roux C."/>
            <person name="Martin F.M."/>
        </authorList>
    </citation>
    <scope>NUCLEOTIDE SEQUENCE [LARGE SCALE GENOMIC DNA]</scope>
    <source>
        <strain evidence="3 4">DAOM 194757</strain>
    </source>
</reference>
<dbReference type="InterPro" id="IPR050618">
    <property type="entry name" value="Ubq-SigPath_Reg"/>
</dbReference>
<dbReference type="InterPro" id="IPR003877">
    <property type="entry name" value="SPRY_dom"/>
</dbReference>
<accession>A0A397UDQ8</accession>
<dbReference type="InterPro" id="IPR019734">
    <property type="entry name" value="TPR_rpt"/>
</dbReference>
<dbReference type="SMART" id="SM00449">
    <property type="entry name" value="SPRY"/>
    <property type="match status" value="1"/>
</dbReference>
<organism evidence="3 4">
    <name type="scientific">Gigaspora rosea</name>
    <dbReference type="NCBI Taxonomy" id="44941"/>
    <lineage>
        <taxon>Eukaryota</taxon>
        <taxon>Fungi</taxon>
        <taxon>Fungi incertae sedis</taxon>
        <taxon>Mucoromycota</taxon>
        <taxon>Glomeromycotina</taxon>
        <taxon>Glomeromycetes</taxon>
        <taxon>Diversisporales</taxon>
        <taxon>Gigasporaceae</taxon>
        <taxon>Gigaspora</taxon>
    </lineage>
</organism>
<dbReference type="InterPro" id="IPR011990">
    <property type="entry name" value="TPR-like_helical_dom_sf"/>
</dbReference>
<dbReference type="OrthoDB" id="25503at2759"/>
<proteinExistence type="predicted"/>
<name>A0A397UDQ8_9GLOM</name>
<keyword evidence="1" id="KW-0802">TPR repeat</keyword>
<dbReference type="Pfam" id="PF00622">
    <property type="entry name" value="SPRY"/>
    <property type="match status" value="1"/>
</dbReference>
<dbReference type="PANTHER" id="PTHR12864">
    <property type="entry name" value="RAN BINDING PROTEIN 9-RELATED"/>
    <property type="match status" value="1"/>
</dbReference>
<sequence length="266" mass="30475">MKFDVMGETTLFSLVLPTAWNIDDKSQFVSIDSSGLKVNYTGRKYVEDEENKENKSWGCAYHGDDGYFFCSGSGKPYGPTYTVGDTIGCYLNFRNDDKMIFYTKNGINLGIVCLCYLPNNLDDLKNNLYPCIGLRSQDASVVANFGRKKFKYLTMTNDDIGKELWEACWINSKTFDQYVDELKNKSNDTLALMSRGKTYLIIGKYEEAYAVLTRLLEIESENIIALKYRGEINYIMERYEESISDLLKIKSDDAWTEEAYKLVIGL</sequence>
<dbReference type="PROSITE" id="PS50005">
    <property type="entry name" value="TPR"/>
    <property type="match status" value="1"/>
</dbReference>
<dbReference type="Gene3D" id="1.25.40.10">
    <property type="entry name" value="Tetratricopeptide repeat domain"/>
    <property type="match status" value="1"/>
</dbReference>
<dbReference type="EMBL" id="QKWP01001678">
    <property type="protein sequence ID" value="RIB07298.1"/>
    <property type="molecule type" value="Genomic_DNA"/>
</dbReference>
<comment type="caution">
    <text evidence="3">The sequence shown here is derived from an EMBL/GenBank/DDBJ whole genome shotgun (WGS) entry which is preliminary data.</text>
</comment>
<keyword evidence="4" id="KW-1185">Reference proteome</keyword>
<dbReference type="PROSITE" id="PS50188">
    <property type="entry name" value="B302_SPRY"/>
    <property type="match status" value="1"/>
</dbReference>
<dbReference type="InterPro" id="IPR001870">
    <property type="entry name" value="B30.2/SPRY"/>
</dbReference>
<dbReference type="SUPFAM" id="SSF48452">
    <property type="entry name" value="TPR-like"/>
    <property type="match status" value="1"/>
</dbReference>
<gene>
    <name evidence="3" type="ORF">C2G38_440540</name>
</gene>
<dbReference type="Proteomes" id="UP000266673">
    <property type="component" value="Unassembled WGS sequence"/>
</dbReference>
<dbReference type="SUPFAM" id="SSF49899">
    <property type="entry name" value="Concanavalin A-like lectins/glucanases"/>
    <property type="match status" value="1"/>
</dbReference>
<dbReference type="Gene3D" id="2.60.120.920">
    <property type="match status" value="1"/>
</dbReference>
<dbReference type="STRING" id="44941.A0A397UDQ8"/>
<evidence type="ECO:0000313" key="4">
    <source>
        <dbReference type="Proteomes" id="UP000266673"/>
    </source>
</evidence>
<dbReference type="AlphaFoldDB" id="A0A397UDQ8"/>
<evidence type="ECO:0000259" key="2">
    <source>
        <dbReference type="PROSITE" id="PS50188"/>
    </source>
</evidence>
<evidence type="ECO:0000313" key="3">
    <source>
        <dbReference type="EMBL" id="RIB07298.1"/>
    </source>
</evidence>
<feature type="domain" description="B30.2/SPRY" evidence="2">
    <location>
        <begin position="1"/>
        <end position="150"/>
    </location>
</feature>